<evidence type="ECO:0000313" key="2">
    <source>
        <dbReference type="Proteomes" id="UP000634229"/>
    </source>
</evidence>
<evidence type="ECO:0000313" key="1">
    <source>
        <dbReference type="EMBL" id="MBL1095373.1"/>
    </source>
</evidence>
<protein>
    <submittedName>
        <fullName evidence="1">Uncharacterized protein</fullName>
    </submittedName>
</protein>
<comment type="caution">
    <text evidence="1">The sequence shown here is derived from an EMBL/GenBank/DDBJ whole genome shotgun (WGS) entry which is preliminary data.</text>
</comment>
<organism evidence="1 2">
    <name type="scientific">Streptomyces coffeae</name>
    <dbReference type="NCBI Taxonomy" id="621382"/>
    <lineage>
        <taxon>Bacteria</taxon>
        <taxon>Bacillati</taxon>
        <taxon>Actinomycetota</taxon>
        <taxon>Actinomycetes</taxon>
        <taxon>Kitasatosporales</taxon>
        <taxon>Streptomycetaceae</taxon>
        <taxon>Streptomyces</taxon>
    </lineage>
</organism>
<dbReference type="Proteomes" id="UP000634229">
    <property type="component" value="Unassembled WGS sequence"/>
</dbReference>
<keyword evidence="2" id="KW-1185">Reference proteome</keyword>
<reference evidence="1 2" key="1">
    <citation type="submission" date="2021-01" db="EMBL/GenBank/DDBJ databases">
        <title>WGS of actinomycetes isolated from Thailand.</title>
        <authorList>
            <person name="Thawai C."/>
        </authorList>
    </citation>
    <scope>NUCLEOTIDE SEQUENCE [LARGE SCALE GENOMIC DNA]</scope>
    <source>
        <strain evidence="1 2">CA1R205</strain>
    </source>
</reference>
<accession>A0ABS1N5Q6</accession>
<name>A0ABS1N5Q6_9ACTN</name>
<dbReference type="EMBL" id="JAERRF010000001">
    <property type="protein sequence ID" value="MBL1095373.1"/>
    <property type="molecule type" value="Genomic_DNA"/>
</dbReference>
<sequence>MHDPLARFQLLRGDFLALVEAAAVVGSATPLARAGVNESDQVAHCFREPHEVWVRDPERELDMLEREDHVLLSIGRQPGAYPRN</sequence>
<dbReference type="RefSeq" id="WP_201870650.1">
    <property type="nucleotide sequence ID" value="NZ_JAERRF010000001.1"/>
</dbReference>
<gene>
    <name evidence="1" type="ORF">JK363_01525</name>
</gene>
<proteinExistence type="predicted"/>